<proteinExistence type="predicted"/>
<name>A0AAW1L8N5_POPJA</name>
<organism evidence="1 2">
    <name type="scientific">Popillia japonica</name>
    <name type="common">Japanese beetle</name>
    <dbReference type="NCBI Taxonomy" id="7064"/>
    <lineage>
        <taxon>Eukaryota</taxon>
        <taxon>Metazoa</taxon>
        <taxon>Ecdysozoa</taxon>
        <taxon>Arthropoda</taxon>
        <taxon>Hexapoda</taxon>
        <taxon>Insecta</taxon>
        <taxon>Pterygota</taxon>
        <taxon>Neoptera</taxon>
        <taxon>Endopterygota</taxon>
        <taxon>Coleoptera</taxon>
        <taxon>Polyphaga</taxon>
        <taxon>Scarabaeiformia</taxon>
        <taxon>Scarabaeidae</taxon>
        <taxon>Rutelinae</taxon>
        <taxon>Popillia</taxon>
    </lineage>
</organism>
<protein>
    <submittedName>
        <fullName evidence="1">Uncharacterized protein</fullName>
    </submittedName>
</protein>
<accession>A0AAW1L8N5</accession>
<dbReference type="EMBL" id="JASPKY010000134">
    <property type="protein sequence ID" value="KAK9731332.1"/>
    <property type="molecule type" value="Genomic_DNA"/>
</dbReference>
<dbReference type="Proteomes" id="UP001458880">
    <property type="component" value="Unassembled WGS sequence"/>
</dbReference>
<evidence type="ECO:0000313" key="2">
    <source>
        <dbReference type="Proteomes" id="UP001458880"/>
    </source>
</evidence>
<sequence>MVKLVLAPTSRTFLSKKGSFCCDWDAFITELDLRTATMTATDKTSYQLCTKALREAYRNNTYRLSSDSAPYWWNNEIHKNRRECTAARRLLKRMYTQRRKPQDPR</sequence>
<dbReference type="AlphaFoldDB" id="A0AAW1L8N5"/>
<gene>
    <name evidence="1" type="ORF">QE152_g13730</name>
</gene>
<reference evidence="1 2" key="1">
    <citation type="journal article" date="2024" name="BMC Genomics">
        <title>De novo assembly and annotation of Popillia japonica's genome with initial clues to its potential as an invasive pest.</title>
        <authorList>
            <person name="Cucini C."/>
            <person name="Boschi S."/>
            <person name="Funari R."/>
            <person name="Cardaioli E."/>
            <person name="Iannotti N."/>
            <person name="Marturano G."/>
            <person name="Paoli F."/>
            <person name="Bruttini M."/>
            <person name="Carapelli A."/>
            <person name="Frati F."/>
            <person name="Nardi F."/>
        </authorList>
    </citation>
    <scope>NUCLEOTIDE SEQUENCE [LARGE SCALE GENOMIC DNA]</scope>
    <source>
        <strain evidence="1">DMR45628</strain>
    </source>
</reference>
<evidence type="ECO:0000313" key="1">
    <source>
        <dbReference type="EMBL" id="KAK9731332.1"/>
    </source>
</evidence>
<keyword evidence="2" id="KW-1185">Reference proteome</keyword>
<comment type="caution">
    <text evidence="1">The sequence shown here is derived from an EMBL/GenBank/DDBJ whole genome shotgun (WGS) entry which is preliminary data.</text>
</comment>